<keyword evidence="6" id="KW-1185">Reference proteome</keyword>
<organism evidence="4 5">
    <name type="scientific">Sphingomonas endophytica</name>
    <dbReference type="NCBI Taxonomy" id="869719"/>
    <lineage>
        <taxon>Bacteria</taxon>
        <taxon>Pseudomonadati</taxon>
        <taxon>Pseudomonadota</taxon>
        <taxon>Alphaproteobacteria</taxon>
        <taxon>Sphingomonadales</taxon>
        <taxon>Sphingomonadaceae</taxon>
        <taxon>Sphingomonas</taxon>
    </lineage>
</organism>
<dbReference type="AlphaFoldDB" id="A0A7X0J9J7"/>
<reference evidence="3 6" key="1">
    <citation type="submission" date="2020-08" db="EMBL/GenBank/DDBJ databases">
        <title>Genomic Encyclopedia of Type Strains, Phase IV (KMG-IV): sequencing the most valuable type-strain genomes for metagenomic binning, comparative biology and taxonomic classification.</title>
        <authorList>
            <person name="Goeker M."/>
        </authorList>
    </citation>
    <scope>NUCLEOTIDE SEQUENCE [LARGE SCALE GENOMIC DNA]</scope>
    <source>
        <strain evidence="3 6">DSM 101535</strain>
    </source>
</reference>
<proteinExistence type="predicted"/>
<evidence type="ECO:0000313" key="4">
    <source>
        <dbReference type="EMBL" id="MBB6503545.1"/>
    </source>
</evidence>
<protein>
    <submittedName>
        <fullName evidence="4">Uncharacterized protein</fullName>
    </submittedName>
</protein>
<sequence length="81" mass="8177">MSDDRVTQTPHTTIIERRSGGGGGLLIGLAVLIVVVVAAYFMIARGDSETAKNNAITSAAKSVESTADKAGSAIDGATDGK</sequence>
<evidence type="ECO:0000313" key="6">
    <source>
        <dbReference type="Proteomes" id="UP000560131"/>
    </source>
</evidence>
<keyword evidence="2" id="KW-1133">Transmembrane helix</keyword>
<accession>A0A7X0J9J7</accession>
<name>A0A7X0J9J7_9SPHN</name>
<dbReference type="Proteomes" id="UP000560131">
    <property type="component" value="Unassembled WGS sequence"/>
</dbReference>
<dbReference type="Proteomes" id="UP000522313">
    <property type="component" value="Unassembled WGS sequence"/>
</dbReference>
<feature type="transmembrane region" description="Helical" evidence="2">
    <location>
        <begin position="20"/>
        <end position="43"/>
    </location>
</feature>
<evidence type="ECO:0000313" key="3">
    <source>
        <dbReference type="EMBL" id="MBB5724496.1"/>
    </source>
</evidence>
<keyword evidence="2" id="KW-0472">Membrane</keyword>
<dbReference type="EMBL" id="JACIJN010000001">
    <property type="protein sequence ID" value="MBB5724496.1"/>
    <property type="molecule type" value="Genomic_DNA"/>
</dbReference>
<reference evidence="4 5" key="2">
    <citation type="submission" date="2020-08" db="EMBL/GenBank/DDBJ databases">
        <title>The Agave Microbiome: Exploring the role of microbial communities in plant adaptations to desert environments.</title>
        <authorList>
            <person name="Partida-Martinez L.P."/>
        </authorList>
    </citation>
    <scope>NUCLEOTIDE SEQUENCE [LARGE SCALE GENOMIC DNA]</scope>
    <source>
        <strain evidence="4 5">AS3.13</strain>
    </source>
</reference>
<gene>
    <name evidence="4" type="ORF">F4693_000498</name>
    <name evidence="3" type="ORF">FHS97_000396</name>
</gene>
<evidence type="ECO:0000256" key="1">
    <source>
        <dbReference type="SAM" id="MobiDB-lite"/>
    </source>
</evidence>
<evidence type="ECO:0000256" key="2">
    <source>
        <dbReference type="SAM" id="Phobius"/>
    </source>
</evidence>
<comment type="caution">
    <text evidence="4">The sequence shown here is derived from an EMBL/GenBank/DDBJ whole genome shotgun (WGS) entry which is preliminary data.</text>
</comment>
<feature type="region of interest" description="Disordered" evidence="1">
    <location>
        <begin position="59"/>
        <end position="81"/>
    </location>
</feature>
<reference evidence="4 5" key="3">
    <citation type="submission" date="2020-08" db="EMBL/GenBank/DDBJ databases">
        <authorList>
            <person name="Partida-Martinez L."/>
            <person name="Huntemann M."/>
            <person name="Clum A."/>
            <person name="Wang J."/>
            <person name="Palaniappan K."/>
            <person name="Ritter S."/>
            <person name="Chen I.-M."/>
            <person name="Stamatis D."/>
            <person name="Reddy T."/>
            <person name="O'Malley R."/>
            <person name="Daum C."/>
            <person name="Shapiro N."/>
            <person name="Ivanova N."/>
            <person name="Kyrpides N."/>
            <person name="Woyke T."/>
        </authorList>
    </citation>
    <scope>NUCLEOTIDE SEQUENCE [LARGE SCALE GENOMIC DNA]</scope>
    <source>
        <strain evidence="4 5">AS3.13</strain>
    </source>
</reference>
<keyword evidence="2" id="KW-0812">Transmembrane</keyword>
<dbReference type="EMBL" id="JACHBT010000002">
    <property type="protein sequence ID" value="MBB6503545.1"/>
    <property type="molecule type" value="Genomic_DNA"/>
</dbReference>
<evidence type="ECO:0000313" key="5">
    <source>
        <dbReference type="Proteomes" id="UP000522313"/>
    </source>
</evidence>
<dbReference type="RefSeq" id="WP_184032760.1">
    <property type="nucleotide sequence ID" value="NZ_BAABAR010000002.1"/>
</dbReference>